<feature type="compositionally biased region" description="Low complexity" evidence="3">
    <location>
        <begin position="474"/>
        <end position="489"/>
    </location>
</feature>
<feature type="compositionally biased region" description="Low complexity" evidence="3">
    <location>
        <begin position="431"/>
        <end position="444"/>
    </location>
</feature>
<accession>A0A835BUH3</accession>
<proteinExistence type="predicted"/>
<keyword evidence="1" id="KW-0677">Repeat</keyword>
<evidence type="ECO:0000256" key="3">
    <source>
        <dbReference type="SAM" id="MobiDB-lite"/>
    </source>
</evidence>
<reference evidence="5" key="1">
    <citation type="submission" date="2020-07" db="EMBL/GenBank/DDBJ databases">
        <title>Genome sequence and genetic diversity analysis of an under-domesticated orphan crop, white fonio (Digitaria exilis).</title>
        <authorList>
            <person name="Bennetzen J.L."/>
            <person name="Chen S."/>
            <person name="Ma X."/>
            <person name="Wang X."/>
            <person name="Yssel A.E.J."/>
            <person name="Chaluvadi S.R."/>
            <person name="Johnson M."/>
            <person name="Gangashetty P."/>
            <person name="Hamidou F."/>
            <person name="Sanogo M.D."/>
            <person name="Zwaenepoel A."/>
            <person name="Wallace J."/>
            <person name="Van De Peer Y."/>
            <person name="Van Deynze A."/>
        </authorList>
    </citation>
    <scope>NUCLEOTIDE SEQUENCE</scope>
    <source>
        <tissue evidence="5">Leaves</tissue>
    </source>
</reference>
<dbReference type="CDD" id="cd00105">
    <property type="entry name" value="KH-I"/>
    <property type="match status" value="2"/>
</dbReference>
<feature type="compositionally biased region" description="Low complexity" evidence="3">
    <location>
        <begin position="135"/>
        <end position="151"/>
    </location>
</feature>
<dbReference type="AlphaFoldDB" id="A0A835BUH3"/>
<keyword evidence="2" id="KW-0694">RNA-binding</keyword>
<sequence>MADTDAAPPPEVVAPEEHPAAADSAAEEVAPAAAASEVDNKRKLEEVAADAEANGDGEDAKRPRLDAEPDAAAGGSLMPHPRLGSGVEQQNDGSSVNVEEPAAVEDGNVAPTEGVPDGVNGTVVASEEKPLELAPEAAAEAPPQEGDAADALQETSRKIEVPNSKVGVLIGKAGETIRNLQTSSGAKIQITKDVDADSNALTRSVELVGTLASVDKAEQLIKSVIAEAEAGGSPALIARGFGSGQSGSEQFEMTVPDNKVGLIIGKGGETIKGLQTKSGARIQLIPQHPPEGVTLTERTVRLTGNKKQIEVAKDLIKQAMSQNFSKHTNQSGGYGPQGYRPQGHGAASQWGPRSQSQPGYGYPPRGMPPPQNYNPPYGGYPQQGPPRGGMGWDQRQGPPPHPSYQGGGSDYYKQGSQPYDGQPPNYGPGPGNYNSYGQPQAPGYGQPPYPQHAPQQNYGHGYGDPRYNAPPPNQYYGQPPMGPQQGYPQQPDPYARPPYSGPGQWAPPRGAPAADGSYQAPLPASYGPPSQQPPAYGQTYGATATGPDGYAQGYPQQGGQAPAQYGQSAPAAQGYPQQGTQQGGYGQYPQTQPAYGDQAAQANANYGYQGAPADPNYGTVYQQSGYGAPAPAAGQTGYASAPAAGQPAAYSQAGYTQPPTNPPTYDQSAAAAAAAPAQSGYTAPAANPQPAPAKGVSPQPAAAGYASGQWTS</sequence>
<feature type="compositionally biased region" description="Low complexity" evidence="3">
    <location>
        <begin position="637"/>
        <end position="655"/>
    </location>
</feature>
<dbReference type="SMART" id="SM00322">
    <property type="entry name" value="KH"/>
    <property type="match status" value="2"/>
</dbReference>
<dbReference type="SUPFAM" id="SSF54791">
    <property type="entry name" value="Eukaryotic type KH-domain (KH-domain type I)"/>
    <property type="match status" value="2"/>
</dbReference>
<dbReference type="InterPro" id="IPR004087">
    <property type="entry name" value="KH_dom"/>
</dbReference>
<gene>
    <name evidence="5" type="ORF">HU200_028410</name>
</gene>
<dbReference type="Pfam" id="PF00013">
    <property type="entry name" value="KH_1"/>
    <property type="match status" value="2"/>
</dbReference>
<dbReference type="PANTHER" id="PTHR10288">
    <property type="entry name" value="KH DOMAIN CONTAINING RNA BINDING PROTEIN"/>
    <property type="match status" value="1"/>
</dbReference>
<evidence type="ECO:0000313" key="6">
    <source>
        <dbReference type="Proteomes" id="UP000636709"/>
    </source>
</evidence>
<dbReference type="InterPro" id="IPR004088">
    <property type="entry name" value="KH_dom_type_1"/>
</dbReference>
<dbReference type="InterPro" id="IPR036612">
    <property type="entry name" value="KH_dom_type_1_sf"/>
</dbReference>
<feature type="compositionally biased region" description="Low complexity" evidence="3">
    <location>
        <begin position="663"/>
        <end position="688"/>
    </location>
</feature>
<evidence type="ECO:0000313" key="5">
    <source>
        <dbReference type="EMBL" id="KAF8712653.1"/>
    </source>
</evidence>
<feature type="compositionally biased region" description="Polar residues" evidence="3">
    <location>
        <begin position="87"/>
        <end position="97"/>
    </location>
</feature>
<evidence type="ECO:0000259" key="4">
    <source>
        <dbReference type="SMART" id="SM00322"/>
    </source>
</evidence>
<dbReference type="GO" id="GO:0003723">
    <property type="term" value="F:RNA binding"/>
    <property type="evidence" value="ECO:0007669"/>
    <property type="project" value="UniProtKB-UniRule"/>
</dbReference>
<dbReference type="Gene3D" id="3.30.1370.10">
    <property type="entry name" value="K Homology domain, type 1"/>
    <property type="match status" value="2"/>
</dbReference>
<feature type="region of interest" description="Disordered" evidence="3">
    <location>
        <begin position="325"/>
        <end position="712"/>
    </location>
</feature>
<name>A0A835BUH3_9POAL</name>
<protein>
    <recommendedName>
        <fullName evidence="4">K Homology domain-containing protein</fullName>
    </recommendedName>
</protein>
<dbReference type="PROSITE" id="PS50084">
    <property type="entry name" value="KH_TYPE_1"/>
    <property type="match status" value="2"/>
</dbReference>
<feature type="compositionally biased region" description="Low complexity" evidence="3">
    <location>
        <begin position="546"/>
        <end position="580"/>
    </location>
</feature>
<feature type="compositionally biased region" description="Acidic residues" evidence="3">
    <location>
        <begin position="47"/>
        <end position="57"/>
    </location>
</feature>
<feature type="domain" description="K Homology" evidence="4">
    <location>
        <begin position="153"/>
        <end position="226"/>
    </location>
</feature>
<feature type="compositionally biased region" description="Pro residues" evidence="3">
    <location>
        <begin position="490"/>
        <end position="500"/>
    </location>
</feature>
<evidence type="ECO:0000256" key="1">
    <source>
        <dbReference type="ARBA" id="ARBA00022737"/>
    </source>
</evidence>
<feature type="compositionally biased region" description="Low complexity" evidence="3">
    <location>
        <begin position="21"/>
        <end position="37"/>
    </location>
</feature>
<feature type="compositionally biased region" description="Basic and acidic residues" evidence="3">
    <location>
        <begin position="58"/>
        <end position="67"/>
    </location>
</feature>
<comment type="caution">
    <text evidence="5">The sequence shown here is derived from an EMBL/GenBank/DDBJ whole genome shotgun (WGS) entry which is preliminary data.</text>
</comment>
<dbReference type="EMBL" id="JACEFO010001742">
    <property type="protein sequence ID" value="KAF8712653.1"/>
    <property type="molecule type" value="Genomic_DNA"/>
</dbReference>
<feature type="compositionally biased region" description="Low complexity" evidence="3">
    <location>
        <begin position="587"/>
        <end position="611"/>
    </location>
</feature>
<keyword evidence="6" id="KW-1185">Reference proteome</keyword>
<feature type="domain" description="K Homology" evidence="4">
    <location>
        <begin position="247"/>
        <end position="321"/>
    </location>
</feature>
<evidence type="ECO:0000256" key="2">
    <source>
        <dbReference type="PROSITE-ProRule" id="PRU00117"/>
    </source>
</evidence>
<dbReference type="OrthoDB" id="5204190at2759"/>
<dbReference type="Proteomes" id="UP000636709">
    <property type="component" value="Unassembled WGS sequence"/>
</dbReference>
<feature type="region of interest" description="Disordered" evidence="3">
    <location>
        <begin position="135"/>
        <end position="158"/>
    </location>
</feature>
<feature type="region of interest" description="Disordered" evidence="3">
    <location>
        <begin position="1"/>
        <end position="99"/>
    </location>
</feature>
<organism evidence="5 6">
    <name type="scientific">Digitaria exilis</name>
    <dbReference type="NCBI Taxonomy" id="1010633"/>
    <lineage>
        <taxon>Eukaryota</taxon>
        <taxon>Viridiplantae</taxon>
        <taxon>Streptophyta</taxon>
        <taxon>Embryophyta</taxon>
        <taxon>Tracheophyta</taxon>
        <taxon>Spermatophyta</taxon>
        <taxon>Magnoliopsida</taxon>
        <taxon>Liliopsida</taxon>
        <taxon>Poales</taxon>
        <taxon>Poaceae</taxon>
        <taxon>PACMAD clade</taxon>
        <taxon>Panicoideae</taxon>
        <taxon>Panicodae</taxon>
        <taxon>Paniceae</taxon>
        <taxon>Anthephorinae</taxon>
        <taxon>Digitaria</taxon>
    </lineage>
</organism>